<keyword evidence="3" id="KW-1185">Reference proteome</keyword>
<dbReference type="EMBL" id="CP029289">
    <property type="protein sequence ID" value="AWR94301.1"/>
    <property type="molecule type" value="Genomic_DNA"/>
</dbReference>
<dbReference type="Proteomes" id="UP000248044">
    <property type="component" value="Chromosome"/>
</dbReference>
<protein>
    <submittedName>
        <fullName evidence="2">Uncharacterized protein</fullName>
    </submittedName>
</protein>
<dbReference type="KEGG" id="abri:DFR85_06520"/>
<reference evidence="2 3" key="1">
    <citation type="submission" date="2018-05" db="EMBL/GenBank/DDBJ databases">
        <title>Complete Genome Sequences of Extremely Thermoacidophilic, Metal-Mobilizing Type-Strain Members of the Archaeal Family Sulfolobaceae: Acidianus brierleyi DSM-1651T, Acidianus sulfidivorans DSM-18786T, Metallosphaera hakonensis DSM-7519T, and Metallosphaera prunae DSM-10039T.</title>
        <authorList>
            <person name="Counts J.A."/>
            <person name="Kelly R.M."/>
        </authorList>
    </citation>
    <scope>NUCLEOTIDE SEQUENCE [LARGE SCALE GENOMIC DNA]</scope>
    <source>
        <strain evidence="2 3">DSM 1651</strain>
    </source>
</reference>
<keyword evidence="1" id="KW-1133">Transmembrane helix</keyword>
<organism evidence="2 3">
    <name type="scientific">Acidianus brierleyi</name>
    <dbReference type="NCBI Taxonomy" id="41673"/>
    <lineage>
        <taxon>Archaea</taxon>
        <taxon>Thermoproteota</taxon>
        <taxon>Thermoprotei</taxon>
        <taxon>Sulfolobales</taxon>
        <taxon>Sulfolobaceae</taxon>
        <taxon>Acidianus</taxon>
    </lineage>
</organism>
<accession>A0A2U9IE40</accession>
<dbReference type="AlphaFoldDB" id="A0A2U9IE40"/>
<gene>
    <name evidence="2" type="ORF">DFR85_06520</name>
</gene>
<evidence type="ECO:0000313" key="2">
    <source>
        <dbReference type="EMBL" id="AWR94301.1"/>
    </source>
</evidence>
<name>A0A2U9IE40_9CREN</name>
<keyword evidence="1" id="KW-0472">Membrane</keyword>
<evidence type="ECO:0000313" key="3">
    <source>
        <dbReference type="Proteomes" id="UP000248044"/>
    </source>
</evidence>
<feature type="transmembrane region" description="Helical" evidence="1">
    <location>
        <begin position="12"/>
        <end position="34"/>
    </location>
</feature>
<proteinExistence type="predicted"/>
<feature type="transmembrane region" description="Helical" evidence="1">
    <location>
        <begin position="46"/>
        <end position="71"/>
    </location>
</feature>
<evidence type="ECO:0000256" key="1">
    <source>
        <dbReference type="SAM" id="Phobius"/>
    </source>
</evidence>
<sequence>MYYMGIKFKIIGFLLIISALFLLSLSFSIMFLGLSIDFGNFNISPIIVKIINFIIIAVFLSFVAYVGYIMAFHAKD</sequence>
<keyword evidence="1" id="KW-0812">Transmembrane</keyword>